<evidence type="ECO:0000256" key="1">
    <source>
        <dbReference type="SAM" id="Coils"/>
    </source>
</evidence>
<dbReference type="SUPFAM" id="SSF46938">
    <property type="entry name" value="CRAL/TRIO N-terminal domain"/>
    <property type="match status" value="1"/>
</dbReference>
<dbReference type="GO" id="GO:0012505">
    <property type="term" value="C:endomembrane system"/>
    <property type="evidence" value="ECO:0007669"/>
    <property type="project" value="TreeGrafter"/>
</dbReference>
<dbReference type="PROSITE" id="PS50191">
    <property type="entry name" value="CRAL_TRIO"/>
    <property type="match status" value="1"/>
</dbReference>
<gene>
    <name evidence="4" type="primary">Mospd2_6</name>
    <name evidence="4" type="ORF">g.17868</name>
</gene>
<dbReference type="InterPro" id="IPR001251">
    <property type="entry name" value="CRAL-TRIO_dom"/>
</dbReference>
<feature type="domain" description="CRAL-TRIO" evidence="3">
    <location>
        <begin position="122"/>
        <end position="262"/>
    </location>
</feature>
<evidence type="ECO:0000256" key="2">
    <source>
        <dbReference type="SAM" id="MobiDB-lite"/>
    </source>
</evidence>
<feature type="region of interest" description="Disordered" evidence="2">
    <location>
        <begin position="1"/>
        <end position="20"/>
    </location>
</feature>
<evidence type="ECO:0000259" key="3">
    <source>
        <dbReference type="PROSITE" id="PS50191"/>
    </source>
</evidence>
<dbReference type="GO" id="GO:0140284">
    <property type="term" value="C:endoplasmic reticulum-endosome membrane contact site"/>
    <property type="evidence" value="ECO:0007669"/>
    <property type="project" value="TreeGrafter"/>
</dbReference>
<accession>A0A6G1SCX5</accession>
<evidence type="ECO:0000313" key="4">
    <source>
        <dbReference type="EMBL" id="MDE48219.1"/>
    </source>
</evidence>
<dbReference type="InterPro" id="IPR036273">
    <property type="entry name" value="CRAL/TRIO_N_dom_sf"/>
</dbReference>
<reference evidence="4" key="1">
    <citation type="submission" date="2018-10" db="EMBL/GenBank/DDBJ databases">
        <title>Transcriptome assembly of Aceria tosichella (Wheat curl mite) Type 2.</title>
        <authorList>
            <person name="Scully E.D."/>
            <person name="Geib S.M."/>
            <person name="Palmer N.A."/>
            <person name="Gupta A.K."/>
            <person name="Sarath G."/>
            <person name="Tatineni S."/>
        </authorList>
    </citation>
    <scope>NUCLEOTIDE SEQUENCE</scope>
    <source>
        <strain evidence="4">LincolnNE</strain>
    </source>
</reference>
<dbReference type="Gene3D" id="3.40.525.10">
    <property type="entry name" value="CRAL-TRIO lipid binding domain"/>
    <property type="match status" value="1"/>
</dbReference>
<feature type="coiled-coil region" evidence="1">
    <location>
        <begin position="30"/>
        <end position="57"/>
    </location>
</feature>
<dbReference type="SMART" id="SM00516">
    <property type="entry name" value="SEC14"/>
    <property type="match status" value="1"/>
</dbReference>
<dbReference type="PANTHER" id="PTHR46384">
    <property type="entry name" value="MOTILE SPERM DOMAIN-CONTAINING PROTEIN 2"/>
    <property type="match status" value="1"/>
</dbReference>
<dbReference type="Pfam" id="PF00650">
    <property type="entry name" value="CRAL_TRIO"/>
    <property type="match status" value="1"/>
</dbReference>
<dbReference type="CDD" id="cd00170">
    <property type="entry name" value="SEC14"/>
    <property type="match status" value="1"/>
</dbReference>
<dbReference type="EMBL" id="GGYP01003448">
    <property type="protein sequence ID" value="MDE48219.1"/>
    <property type="molecule type" value="Transcribed_RNA"/>
</dbReference>
<protein>
    <submittedName>
        <fullName evidence="4">Motile sperm domain-containing protein 2</fullName>
    </submittedName>
</protein>
<sequence>MAQQDNNEPPQMDIYDSKIQRKLKPQDGSLDVLAERIDELKELFKQEYQQNQELYDQRDYDRLMDEQDDWHARRWIIYQRDVAQAFEMLKDTMRWRKSMNLNELSYEDFPREFYECGCVFEYGQDKKGRSVLYIRCRLFRPMNEFTELYDKYFAFMIDQCDKRSKSRGFSMIYDVTDAGLSNVEMSTIKFMTSLRDRFPLSSRQILIAGLPWILMPVFKIVMSLIPASHAAAFKLINMDELTQYIEDNQIPSSMGGTSKAKFQLIPISARSALEFPEISQGAAGKLKKHVEAKTHPSEYEEVPSLRVIR</sequence>
<keyword evidence="1" id="KW-0175">Coiled coil</keyword>
<proteinExistence type="predicted"/>
<dbReference type="PANTHER" id="PTHR46384:SF1">
    <property type="entry name" value="MOTILE SPERM DOMAIN-CONTAINING PROTEIN 2"/>
    <property type="match status" value="1"/>
</dbReference>
<dbReference type="InterPro" id="IPR036865">
    <property type="entry name" value="CRAL-TRIO_dom_sf"/>
</dbReference>
<dbReference type="AlphaFoldDB" id="A0A6G1SCX5"/>
<dbReference type="InterPro" id="IPR053012">
    <property type="entry name" value="ER-organelle_contact"/>
</dbReference>
<name>A0A6G1SCX5_9ACAR</name>
<dbReference type="SUPFAM" id="SSF52087">
    <property type="entry name" value="CRAL/TRIO domain"/>
    <property type="match status" value="1"/>
</dbReference>
<organism evidence="4">
    <name type="scientific">Aceria tosichella</name>
    <name type="common">wheat curl mite</name>
    <dbReference type="NCBI Taxonomy" id="561515"/>
    <lineage>
        <taxon>Eukaryota</taxon>
        <taxon>Metazoa</taxon>
        <taxon>Ecdysozoa</taxon>
        <taxon>Arthropoda</taxon>
        <taxon>Chelicerata</taxon>
        <taxon>Arachnida</taxon>
        <taxon>Acari</taxon>
        <taxon>Acariformes</taxon>
        <taxon>Trombidiformes</taxon>
        <taxon>Prostigmata</taxon>
        <taxon>Eupodina</taxon>
        <taxon>Eriophyoidea</taxon>
        <taxon>Eriophyidae</taxon>
        <taxon>Eriophyinae</taxon>
        <taxon>Aceriini</taxon>
        <taxon>Aceria</taxon>
    </lineage>
</organism>